<comment type="subunit">
    <text evidence="3">Homotetramer.</text>
</comment>
<dbReference type="CDD" id="cd00610">
    <property type="entry name" value="OAT_like"/>
    <property type="match status" value="1"/>
</dbReference>
<dbReference type="RefSeq" id="WP_344214375.1">
    <property type="nucleotide sequence ID" value="NZ_BAAAOS010000019.1"/>
</dbReference>
<evidence type="ECO:0000256" key="1">
    <source>
        <dbReference type="ARBA" id="ARBA00001933"/>
    </source>
</evidence>
<evidence type="ECO:0000256" key="2">
    <source>
        <dbReference type="ARBA" id="ARBA00008954"/>
    </source>
</evidence>
<evidence type="ECO:0000256" key="3">
    <source>
        <dbReference type="ARBA" id="ARBA00011881"/>
    </source>
</evidence>
<dbReference type="PIRSF" id="PIRSF000521">
    <property type="entry name" value="Transaminase_4ab_Lys_Orn"/>
    <property type="match status" value="1"/>
</dbReference>
<accession>A0ABP4P9Q6</accession>
<keyword evidence="5 9" id="KW-0032">Aminotransferase</keyword>
<keyword evidence="7 8" id="KW-0663">Pyridoxal phosphate</keyword>
<dbReference type="EMBL" id="BAAAOS010000019">
    <property type="protein sequence ID" value="GAA1575858.1"/>
    <property type="molecule type" value="Genomic_DNA"/>
</dbReference>
<evidence type="ECO:0000313" key="9">
    <source>
        <dbReference type="EMBL" id="GAA1575858.1"/>
    </source>
</evidence>
<dbReference type="Proteomes" id="UP001500393">
    <property type="component" value="Unassembled WGS sequence"/>
</dbReference>
<organism evidence="9 10">
    <name type="scientific">Kribbella sancticallisti</name>
    <dbReference type="NCBI Taxonomy" id="460087"/>
    <lineage>
        <taxon>Bacteria</taxon>
        <taxon>Bacillati</taxon>
        <taxon>Actinomycetota</taxon>
        <taxon>Actinomycetes</taxon>
        <taxon>Propionibacteriales</taxon>
        <taxon>Kribbellaceae</taxon>
        <taxon>Kribbella</taxon>
    </lineage>
</organism>
<comment type="similarity">
    <text evidence="2 8">Belongs to the class-III pyridoxal-phosphate-dependent aminotransferase family.</text>
</comment>
<dbReference type="EC" id="2.6.1.44" evidence="4"/>
<comment type="cofactor">
    <cofactor evidence="1">
        <name>pyridoxal 5'-phosphate</name>
        <dbReference type="ChEBI" id="CHEBI:597326"/>
    </cofactor>
</comment>
<dbReference type="InterPro" id="IPR015424">
    <property type="entry name" value="PyrdxlP-dep_Trfase"/>
</dbReference>
<dbReference type="InterPro" id="IPR005814">
    <property type="entry name" value="Aminotrans_3"/>
</dbReference>
<dbReference type="PANTHER" id="PTHR45688">
    <property type="match status" value="1"/>
</dbReference>
<dbReference type="InterPro" id="IPR015422">
    <property type="entry name" value="PyrdxlP-dep_Trfase_small"/>
</dbReference>
<evidence type="ECO:0000256" key="5">
    <source>
        <dbReference type="ARBA" id="ARBA00022576"/>
    </source>
</evidence>
<evidence type="ECO:0000256" key="8">
    <source>
        <dbReference type="RuleBase" id="RU003560"/>
    </source>
</evidence>
<dbReference type="Gene3D" id="3.90.1150.10">
    <property type="entry name" value="Aspartate Aminotransferase, domain 1"/>
    <property type="match status" value="1"/>
</dbReference>
<dbReference type="GO" id="GO:0008483">
    <property type="term" value="F:transaminase activity"/>
    <property type="evidence" value="ECO:0007669"/>
    <property type="project" value="UniProtKB-KW"/>
</dbReference>
<reference evidence="10" key="1">
    <citation type="journal article" date="2019" name="Int. J. Syst. Evol. Microbiol.">
        <title>The Global Catalogue of Microorganisms (GCM) 10K type strain sequencing project: providing services to taxonomists for standard genome sequencing and annotation.</title>
        <authorList>
            <consortium name="The Broad Institute Genomics Platform"/>
            <consortium name="The Broad Institute Genome Sequencing Center for Infectious Disease"/>
            <person name="Wu L."/>
            <person name="Ma J."/>
        </authorList>
    </citation>
    <scope>NUCLEOTIDE SEQUENCE [LARGE SCALE GENOMIC DNA]</scope>
    <source>
        <strain evidence="10">JCM 14969</strain>
    </source>
</reference>
<proteinExistence type="inferred from homology"/>
<dbReference type="Pfam" id="PF00202">
    <property type="entry name" value="Aminotran_3"/>
    <property type="match status" value="1"/>
</dbReference>
<dbReference type="InterPro" id="IPR015421">
    <property type="entry name" value="PyrdxlP-dep_Trfase_major"/>
</dbReference>
<protein>
    <recommendedName>
        <fullName evidence="4">alanine--glyoxylate transaminase</fullName>
        <ecNumber evidence="4">2.6.1.44</ecNumber>
    </recommendedName>
</protein>
<dbReference type="SUPFAM" id="SSF53383">
    <property type="entry name" value="PLP-dependent transferases"/>
    <property type="match status" value="1"/>
</dbReference>
<sequence>MTHAELWERHKAVMPDWLALYYEEPIEIVKGSGRRVTDGEGKEYIDFFAGILTNAIGYDIAEISDAVREQLGSGIAHTSTVYLIRRQIELAEKIAELSGIPDAKVFFTNSGTEANEAALLFATQKRRSNQVLAMRNSYHGRGFGTVAITGNRGWSASSLSPVNVQYVQGAYRYRSPFKDLPDAEYIKVCVDDLRNVIETGTAGDVACLIVEPIQGVGGFSSPPDGLYAAFKEVLDEFGILLISDEVQTGWGRTGEHFWGIQAHDVVPDAMTFAKGLGNGFAIGGVVARPELMDSLSANSLSTFGGNPISTSAAKATIEYLVDNDLQANAAKRGAQLMDGLRGISEEFPEIGDVRGKGLMLAAEIVDPENDKPDAKTTATLQQETKNRGLLVGKGGLYGNVLRMAPPMTLTEEETTEAIEILRDSFNSLR</sequence>
<dbReference type="PANTHER" id="PTHR45688:SF3">
    <property type="entry name" value="ALANINE--GLYOXYLATE AMINOTRANSFERASE 2, MITOCHONDRIAL"/>
    <property type="match status" value="1"/>
</dbReference>
<evidence type="ECO:0000256" key="7">
    <source>
        <dbReference type="ARBA" id="ARBA00022898"/>
    </source>
</evidence>
<evidence type="ECO:0000256" key="4">
    <source>
        <dbReference type="ARBA" id="ARBA00013049"/>
    </source>
</evidence>
<keyword evidence="6" id="KW-0808">Transferase</keyword>
<evidence type="ECO:0000313" key="10">
    <source>
        <dbReference type="Proteomes" id="UP001500393"/>
    </source>
</evidence>
<name>A0ABP4P9Q6_9ACTN</name>
<dbReference type="Gene3D" id="3.40.640.10">
    <property type="entry name" value="Type I PLP-dependent aspartate aminotransferase-like (Major domain)"/>
    <property type="match status" value="1"/>
</dbReference>
<comment type="caution">
    <text evidence="9">The sequence shown here is derived from an EMBL/GenBank/DDBJ whole genome shotgun (WGS) entry which is preliminary data.</text>
</comment>
<keyword evidence="10" id="KW-1185">Reference proteome</keyword>
<evidence type="ECO:0000256" key="6">
    <source>
        <dbReference type="ARBA" id="ARBA00022679"/>
    </source>
</evidence>
<gene>
    <name evidence="9" type="ORF">GCM10009789_31560</name>
</gene>